<dbReference type="AlphaFoldDB" id="A0A8S0WI63"/>
<dbReference type="RefSeq" id="WP_261485818.1">
    <property type="nucleotide sequence ID" value="NZ_CDGJ01000002.1"/>
</dbReference>
<feature type="transmembrane region" description="Helical" evidence="1">
    <location>
        <begin position="20"/>
        <end position="38"/>
    </location>
</feature>
<reference evidence="3" key="1">
    <citation type="submission" date="2014-11" db="EMBL/GenBank/DDBJ databases">
        <authorList>
            <person name="Hornung B.V."/>
        </authorList>
    </citation>
    <scope>NUCLEOTIDE SEQUENCE</scope>
    <source>
        <strain evidence="3">INE</strain>
    </source>
</reference>
<proteinExistence type="predicted"/>
<organism evidence="2">
    <name type="scientific">Acididesulfobacillus acetoxydans</name>
    <dbReference type="NCBI Taxonomy" id="1561005"/>
    <lineage>
        <taxon>Bacteria</taxon>
        <taxon>Bacillati</taxon>
        <taxon>Bacillota</taxon>
        <taxon>Clostridia</taxon>
        <taxon>Eubacteriales</taxon>
        <taxon>Peptococcaceae</taxon>
        <taxon>Acididesulfobacillus</taxon>
    </lineage>
</organism>
<keyword evidence="1" id="KW-0472">Membrane</keyword>
<name>A0A8S0WI63_9FIRM</name>
<dbReference type="EMBL" id="LR746496">
    <property type="protein sequence ID" value="CAA7603122.1"/>
    <property type="molecule type" value="Genomic_DNA"/>
</dbReference>
<dbReference type="EMBL" id="CDGJ01000002">
    <property type="protein sequence ID" value="CEJ05640.1"/>
    <property type="molecule type" value="Genomic_DNA"/>
</dbReference>
<sequence>MPWKAFEGAFLQKPSRLEAMMVLTIVLVAAVVIGFFVLRS</sequence>
<evidence type="ECO:0000313" key="3">
    <source>
        <dbReference type="EMBL" id="CEJ05640.1"/>
    </source>
</evidence>
<keyword evidence="1" id="KW-1133">Transmembrane helix</keyword>
<protein>
    <submittedName>
        <fullName evidence="2">Uncharacterized protein</fullName>
    </submittedName>
</protein>
<accession>A0A8S0WI63</accession>
<reference evidence="2" key="2">
    <citation type="submission" date="2020-01" db="EMBL/GenBank/DDBJ databases">
        <authorList>
            <person name="Hornung B."/>
        </authorList>
    </citation>
    <scope>NUCLEOTIDE SEQUENCE</scope>
    <source>
        <strain evidence="2">PacBioINE</strain>
    </source>
</reference>
<keyword evidence="4" id="KW-1185">Reference proteome</keyword>
<keyword evidence="1" id="KW-0812">Transmembrane</keyword>
<evidence type="ECO:0000313" key="4">
    <source>
        <dbReference type="Proteomes" id="UP001071230"/>
    </source>
</evidence>
<gene>
    <name evidence="3" type="ORF">DEACI_0014</name>
    <name evidence="2" type="ORF">DEACI_3945</name>
</gene>
<evidence type="ECO:0000313" key="2">
    <source>
        <dbReference type="EMBL" id="CAA7603122.1"/>
    </source>
</evidence>
<dbReference type="KEGG" id="aacx:DEACI_3945"/>
<dbReference type="Proteomes" id="UP000836597">
    <property type="component" value="Chromosome"/>
</dbReference>
<dbReference type="Proteomes" id="UP001071230">
    <property type="component" value="Unassembled WGS sequence"/>
</dbReference>
<evidence type="ECO:0000256" key="1">
    <source>
        <dbReference type="SAM" id="Phobius"/>
    </source>
</evidence>